<dbReference type="Gene3D" id="3.90.550.10">
    <property type="entry name" value="Spore Coat Polysaccharide Biosynthesis Protein SpsA, Chain A"/>
    <property type="match status" value="1"/>
</dbReference>
<feature type="domain" description="Glycosyltransferase 2-like" evidence="1">
    <location>
        <begin position="6"/>
        <end position="119"/>
    </location>
</feature>
<dbReference type="InterPro" id="IPR029044">
    <property type="entry name" value="Nucleotide-diphossugar_trans"/>
</dbReference>
<comment type="caution">
    <text evidence="2">The sequence shown here is derived from an EMBL/GenBank/DDBJ whole genome shotgun (WGS) entry which is preliminary data.</text>
</comment>
<accession>A0A926F9Y1</accession>
<reference evidence="2" key="1">
    <citation type="submission" date="2020-08" db="EMBL/GenBank/DDBJ databases">
        <title>Genome public.</title>
        <authorList>
            <person name="Liu C."/>
            <person name="Sun Q."/>
        </authorList>
    </citation>
    <scope>NUCLEOTIDE SEQUENCE</scope>
    <source>
        <strain evidence="2">N12</strain>
    </source>
</reference>
<dbReference type="EMBL" id="JACRTF010000001">
    <property type="protein sequence ID" value="MBC8594787.1"/>
    <property type="molecule type" value="Genomic_DNA"/>
</dbReference>
<dbReference type="GO" id="GO:0016758">
    <property type="term" value="F:hexosyltransferase activity"/>
    <property type="evidence" value="ECO:0007669"/>
    <property type="project" value="UniProtKB-ARBA"/>
</dbReference>
<organism evidence="2 3">
    <name type="scientific">Jilunia laotingensis</name>
    <dbReference type="NCBI Taxonomy" id="2763675"/>
    <lineage>
        <taxon>Bacteria</taxon>
        <taxon>Pseudomonadati</taxon>
        <taxon>Bacteroidota</taxon>
        <taxon>Bacteroidia</taxon>
        <taxon>Bacteroidales</taxon>
        <taxon>Bacteroidaceae</taxon>
        <taxon>Jilunia</taxon>
    </lineage>
</organism>
<sequence>MEFLLSIIIPTKNRQYYAAKSIEQILQIKSDKIQLVIQDNSDEDKLLSAISQYESDKRLVYNYTSEVLSFVENFNRGLEAAKGVYVCSIGDDDGINTEVIDFLEWAYEHDIDAITPSLRAVYFWPNSLNGIDNGRLDIYDMSDDCYFVNPDKGVKSFLKGGCVDYLSFNLAKFYHGFVKRNIFENVKEKSGYYIGGLSPDIYSSIALSLMCKKLLIIDYPLTISGICSTSGSADSATGKHTGNLNQAPHFRGHDKYEWNNEVPDFYSVETIWADSALAAIRDIFPEYLKYYSLMRFVGNTLWRYKSFWRNYCTATRVKYHCNNMFLLYCIFSFGFIVGPFKQKMKRVLFQQVLKKAKSCCFVDNIQSAELLLQQNLKSKGKGLQELLTRFSSI</sequence>
<dbReference type="CDD" id="cd00761">
    <property type="entry name" value="Glyco_tranf_GTA_type"/>
    <property type="match status" value="1"/>
</dbReference>
<evidence type="ECO:0000313" key="3">
    <source>
        <dbReference type="Proteomes" id="UP000651085"/>
    </source>
</evidence>
<dbReference type="SUPFAM" id="SSF53448">
    <property type="entry name" value="Nucleotide-diphospho-sugar transferases"/>
    <property type="match status" value="1"/>
</dbReference>
<keyword evidence="3" id="KW-1185">Reference proteome</keyword>
<dbReference type="PANTHER" id="PTHR22916:SF3">
    <property type="entry name" value="UDP-GLCNAC:BETAGAL BETA-1,3-N-ACETYLGLUCOSAMINYLTRANSFERASE-LIKE PROTEIN 1"/>
    <property type="match status" value="1"/>
</dbReference>
<dbReference type="AlphaFoldDB" id="A0A926F9Y1"/>
<dbReference type="Proteomes" id="UP000651085">
    <property type="component" value="Unassembled WGS sequence"/>
</dbReference>
<dbReference type="PANTHER" id="PTHR22916">
    <property type="entry name" value="GLYCOSYLTRANSFERASE"/>
    <property type="match status" value="1"/>
</dbReference>
<proteinExistence type="predicted"/>
<name>A0A926F9Y1_9BACT</name>
<dbReference type="Pfam" id="PF00535">
    <property type="entry name" value="Glycos_transf_2"/>
    <property type="match status" value="1"/>
</dbReference>
<evidence type="ECO:0000259" key="1">
    <source>
        <dbReference type="Pfam" id="PF00535"/>
    </source>
</evidence>
<gene>
    <name evidence="2" type="ORF">H8744_16380</name>
</gene>
<dbReference type="InterPro" id="IPR001173">
    <property type="entry name" value="Glyco_trans_2-like"/>
</dbReference>
<dbReference type="RefSeq" id="WP_262435877.1">
    <property type="nucleotide sequence ID" value="NZ_JACRTF010000001.1"/>
</dbReference>
<protein>
    <submittedName>
        <fullName evidence="2">Glycosyltransferase</fullName>
    </submittedName>
</protein>
<evidence type="ECO:0000313" key="2">
    <source>
        <dbReference type="EMBL" id="MBC8594787.1"/>
    </source>
</evidence>